<feature type="transmembrane region" description="Helical" evidence="2">
    <location>
        <begin position="196"/>
        <end position="218"/>
    </location>
</feature>
<comment type="caution">
    <text evidence="3">The sequence shown here is derived from an EMBL/GenBank/DDBJ whole genome shotgun (WGS) entry which is preliminary data.</text>
</comment>
<keyword evidence="2" id="KW-0472">Membrane</keyword>
<name>A0A816SYE9_9BILA</name>
<dbReference type="EMBL" id="CAJNRG010006758">
    <property type="protein sequence ID" value="CAF2088760.1"/>
    <property type="molecule type" value="Genomic_DNA"/>
</dbReference>
<feature type="compositionally biased region" description="Basic and acidic residues" evidence="1">
    <location>
        <begin position="283"/>
        <end position="296"/>
    </location>
</feature>
<evidence type="ECO:0000313" key="3">
    <source>
        <dbReference type="EMBL" id="CAF2088760.1"/>
    </source>
</evidence>
<evidence type="ECO:0000256" key="1">
    <source>
        <dbReference type="SAM" id="MobiDB-lite"/>
    </source>
</evidence>
<feature type="transmembrane region" description="Helical" evidence="2">
    <location>
        <begin position="225"/>
        <end position="245"/>
    </location>
</feature>
<dbReference type="AlphaFoldDB" id="A0A816SYE9"/>
<dbReference type="Proteomes" id="UP000663887">
    <property type="component" value="Unassembled WGS sequence"/>
</dbReference>
<feature type="transmembrane region" description="Helical" evidence="2">
    <location>
        <begin position="251"/>
        <end position="274"/>
    </location>
</feature>
<keyword evidence="2" id="KW-1133">Transmembrane helix</keyword>
<feature type="transmembrane region" description="Helical" evidence="2">
    <location>
        <begin position="100"/>
        <end position="121"/>
    </location>
</feature>
<organism evidence="3 4">
    <name type="scientific">Rotaria magnacalcarata</name>
    <dbReference type="NCBI Taxonomy" id="392030"/>
    <lineage>
        <taxon>Eukaryota</taxon>
        <taxon>Metazoa</taxon>
        <taxon>Spiralia</taxon>
        <taxon>Gnathifera</taxon>
        <taxon>Rotifera</taxon>
        <taxon>Eurotatoria</taxon>
        <taxon>Bdelloidea</taxon>
        <taxon>Philodinida</taxon>
        <taxon>Philodinidae</taxon>
        <taxon>Rotaria</taxon>
    </lineage>
</organism>
<evidence type="ECO:0000256" key="2">
    <source>
        <dbReference type="SAM" id="Phobius"/>
    </source>
</evidence>
<evidence type="ECO:0000313" key="4">
    <source>
        <dbReference type="Proteomes" id="UP000663887"/>
    </source>
</evidence>
<feature type="compositionally biased region" description="Basic and acidic residues" evidence="1">
    <location>
        <begin position="327"/>
        <end position="336"/>
    </location>
</feature>
<accession>A0A816SYE9</accession>
<keyword evidence="2" id="KW-0812">Transmembrane</keyword>
<feature type="region of interest" description="Disordered" evidence="1">
    <location>
        <begin position="281"/>
        <end position="336"/>
    </location>
</feature>
<feature type="transmembrane region" description="Helical" evidence="2">
    <location>
        <begin position="12"/>
        <end position="32"/>
    </location>
</feature>
<proteinExistence type="predicted"/>
<reference evidence="3" key="1">
    <citation type="submission" date="2021-02" db="EMBL/GenBank/DDBJ databases">
        <authorList>
            <person name="Nowell W R."/>
        </authorList>
    </citation>
    <scope>NUCLEOTIDE SEQUENCE</scope>
</reference>
<gene>
    <name evidence="3" type="ORF">XDN619_LOCUS16183</name>
</gene>
<sequence>MNWTYGQYVGMNVGIGIGLVLITFLAVILTTWSLDIKSFFIRVVIGIELDDIDDIDGETTEQHSSRHSIHENNSSHIVKRNRHINIYDEKLKKNDKRLTCLSRSFVCMCGGILAIMPVLILDGCVLGSIGLSDGDNCPDDPMDCFVFNQYETNSPSSSFQCVPGSLANFSATLPGGYSWCYGWIIKRQTTKRILDQLGVCTGLMGLFATIFALFVYVSKNKTMRIVVTILVAPSLIVVITLFAVYKWSLSFLTYITLVMCLALSIFGVVLSSILKSWNDEDNNADRSNKSNDDRQTNTEPTTGRNNRVRKLPPLNRPVTVNLPESKQLPESKYEQT</sequence>
<protein>
    <submittedName>
        <fullName evidence="3">Uncharacterized protein</fullName>
    </submittedName>
</protein>